<dbReference type="PANTHER" id="PTHR23028">
    <property type="entry name" value="ACETYLTRANSFERASE"/>
    <property type="match status" value="1"/>
</dbReference>
<feature type="transmembrane region" description="Helical" evidence="1">
    <location>
        <begin position="191"/>
        <end position="209"/>
    </location>
</feature>
<accession>A0ABU2A1S6</accession>
<dbReference type="InterPro" id="IPR002656">
    <property type="entry name" value="Acyl_transf_3_dom"/>
</dbReference>
<feature type="domain" description="Acyltransferase 3" evidence="2">
    <location>
        <begin position="8"/>
        <end position="339"/>
    </location>
</feature>
<keyword evidence="1" id="KW-0812">Transmembrane</keyword>
<protein>
    <submittedName>
        <fullName evidence="3">Peptidoglycan/LPS O-acetylase OafA/YrhL</fullName>
    </submittedName>
</protein>
<proteinExistence type="predicted"/>
<sequence length="373" mass="40623">MPTREYNPSLDGVRAVASFGIMATHVAFQTGVDPAGPVGSVLARFDFFVPVFFALSAFLLWRGAERYVGRWGVYYRNRAARILPAYLVCVAAVILLLPDASGMDATQILVNLTLTQIYVPDGLAPGLTHLWSLSVEVAFYLVMPLFAAVLLPLPRRWRVAAILGLAGLSLGWAWLPVVESTPAEGVANRQIWPPAYACWFAVGLIAAELEDRVGPRLRRAFEVRWAWWLAALLIAWVAGQEWFGPLGLTHPDPAEFTRRVLAGTVFAAVVVVPYALAPGDRLMTGRPAQFLGRISYSVFLWHLPIMALVFPLAGIGYFQGGFLPVYVLTAVATTVVAACSYEFVEEPARRLIRGIRQASAPAQTAVSAISSPA</sequence>
<dbReference type="Pfam" id="PF01757">
    <property type="entry name" value="Acyl_transf_3"/>
    <property type="match status" value="1"/>
</dbReference>
<feature type="transmembrane region" description="Helical" evidence="1">
    <location>
        <begin position="325"/>
        <end position="344"/>
    </location>
</feature>
<evidence type="ECO:0000259" key="2">
    <source>
        <dbReference type="Pfam" id="PF01757"/>
    </source>
</evidence>
<dbReference type="PANTHER" id="PTHR23028:SF53">
    <property type="entry name" value="ACYL_TRANSF_3 DOMAIN-CONTAINING PROTEIN"/>
    <property type="match status" value="1"/>
</dbReference>
<feature type="transmembrane region" description="Helical" evidence="1">
    <location>
        <begin position="259"/>
        <end position="277"/>
    </location>
</feature>
<reference evidence="3" key="1">
    <citation type="submission" date="2023-07" db="EMBL/GenBank/DDBJ databases">
        <title>Sequencing the genomes of 1000 actinobacteria strains.</title>
        <authorList>
            <person name="Klenk H.-P."/>
        </authorList>
    </citation>
    <scope>NUCLEOTIDE SEQUENCE</scope>
    <source>
        <strain evidence="3">DSM 107476</strain>
    </source>
</reference>
<keyword evidence="1" id="KW-1133">Transmembrane helix</keyword>
<feature type="transmembrane region" description="Helical" evidence="1">
    <location>
        <begin position="221"/>
        <end position="239"/>
    </location>
</feature>
<feature type="transmembrane region" description="Helical" evidence="1">
    <location>
        <begin position="130"/>
        <end position="150"/>
    </location>
</feature>
<dbReference type="RefSeq" id="WP_290196125.1">
    <property type="nucleotide sequence ID" value="NZ_CP047654.1"/>
</dbReference>
<feature type="transmembrane region" description="Helical" evidence="1">
    <location>
        <begin position="12"/>
        <end position="29"/>
    </location>
</feature>
<name>A0ABU2A1S6_9CORY</name>
<organism evidence="3 4">
    <name type="scientific">Corynebacterium guangdongense</name>
    <dbReference type="NCBI Taxonomy" id="1783348"/>
    <lineage>
        <taxon>Bacteria</taxon>
        <taxon>Bacillati</taxon>
        <taxon>Actinomycetota</taxon>
        <taxon>Actinomycetes</taxon>
        <taxon>Mycobacteriales</taxon>
        <taxon>Corynebacteriaceae</taxon>
        <taxon>Corynebacterium</taxon>
    </lineage>
</organism>
<evidence type="ECO:0000256" key="1">
    <source>
        <dbReference type="SAM" id="Phobius"/>
    </source>
</evidence>
<comment type="caution">
    <text evidence="3">The sequence shown here is derived from an EMBL/GenBank/DDBJ whole genome shotgun (WGS) entry which is preliminary data.</text>
</comment>
<gene>
    <name evidence="3" type="ORF">J2S39_002108</name>
</gene>
<feature type="transmembrane region" description="Helical" evidence="1">
    <location>
        <begin position="298"/>
        <end position="319"/>
    </location>
</feature>
<dbReference type="InterPro" id="IPR050879">
    <property type="entry name" value="Acyltransferase_3"/>
</dbReference>
<feature type="transmembrane region" description="Helical" evidence="1">
    <location>
        <begin position="157"/>
        <end position="175"/>
    </location>
</feature>
<evidence type="ECO:0000313" key="3">
    <source>
        <dbReference type="EMBL" id="MDR7330432.1"/>
    </source>
</evidence>
<keyword evidence="4" id="KW-1185">Reference proteome</keyword>
<keyword evidence="1" id="KW-0472">Membrane</keyword>
<dbReference type="Proteomes" id="UP001180840">
    <property type="component" value="Unassembled WGS sequence"/>
</dbReference>
<feature type="transmembrane region" description="Helical" evidence="1">
    <location>
        <begin position="41"/>
        <end position="61"/>
    </location>
</feature>
<feature type="transmembrane region" description="Helical" evidence="1">
    <location>
        <begin position="82"/>
        <end position="98"/>
    </location>
</feature>
<evidence type="ECO:0000313" key="4">
    <source>
        <dbReference type="Proteomes" id="UP001180840"/>
    </source>
</evidence>
<dbReference type="EMBL" id="JAVDXZ010000001">
    <property type="protein sequence ID" value="MDR7330432.1"/>
    <property type="molecule type" value="Genomic_DNA"/>
</dbReference>